<gene>
    <name evidence="2" type="ORF">AB3G34_04455</name>
</gene>
<reference evidence="2" key="1">
    <citation type="submission" date="2024-07" db="EMBL/GenBank/DDBJ databases">
        <authorList>
            <person name="Biller S.J."/>
        </authorList>
    </citation>
    <scope>NUCLEOTIDE SEQUENCE</scope>
    <source>
        <strain evidence="2">WC2409</strain>
    </source>
</reference>
<dbReference type="RefSeq" id="WP_367769115.1">
    <property type="nucleotide sequence ID" value="NZ_CP165625.1"/>
</dbReference>
<dbReference type="GO" id="GO:0005524">
    <property type="term" value="F:ATP binding"/>
    <property type="evidence" value="ECO:0007669"/>
    <property type="project" value="InterPro"/>
</dbReference>
<dbReference type="InterPro" id="IPR027417">
    <property type="entry name" value="P-loop_NTPase"/>
</dbReference>
<protein>
    <submittedName>
        <fullName evidence="2">NACHT domain-containing NTPase</fullName>
    </submittedName>
</protein>
<dbReference type="EMBL" id="CP165625">
    <property type="protein sequence ID" value="XDU96362.1"/>
    <property type="molecule type" value="Genomic_DNA"/>
</dbReference>
<name>A0AB39W6I9_9FLAO</name>
<sequence>MDWQDYKVRNTNIEGARAAFEKDCATLFNTIYPNKNVKTVKVSQGDGGIDVFIGEIGIEPIIVIQCKFFLEEFGNSQQQQIRESFKTAIISSDYEMKEWILCIPRILDLKQSIWWSNWVDKTKLTYSLDHEFINLKDGNDLIDLFKEHKLFNQVFKLEDSLKLDTIDKKIDDISNKAFNIISFEDAKIELEKANFYLESAPHFFGENIETHIEREETPKIYNWIKNVLKVNEKNVFILEGEKGYGKTVVLKDLLLKLKKDEIDVLGIKADKYFAADRIELEKKIFQKENISIEAIAKLYNDKNKNLVIIVDQLDALSQSLSSNREYIQTYNRLIADLSYHKNIRIIISTRSYDLNYDAELSIYKSDKYSKVKITSISKEKVKEVLSKYGINNTSEELLELLTVPNHLDIFCKLPNKQKLNLDSLTSLKDLYDSLWKQLISSKQGLDLKSILYKIADKMYEDQQITIKNIFDNENFQEINYLKSNHLLVENNDELQFFHQTFYDYTFSRQFVENRKSLEKYIQENNQSLYVRSTVKMVVEYYREFNPKEYSNTISKLIKSSRYRFHIKTLVITSLGEVNNPSEEEKMIVSKLILTNFKYTEIFISSIFSKGWLAFILNKNIPLTYFTYEKKWKNNLHENLITKKIINPENAPKYNYAKQKDIRLNLILRLYINNTHKGLDIIMDYFDKVPDFSEKQYFINRFLTNVEEWENSKLLKLFDTYFPFSQSDKKKDDFWHYQILEKIFKKHPEYVFEKLKPIILKCFDENSFTINFSHDQVSLFEKMNELNPDETFIFFFMIFDEIIEDTKYTGSHDEINSPLYESSKFSELFESDIKENADDFIENLLTEYIKSKARDKKYLKAFFKENSKSNSVSHLKILILGLSEIPLLYKNEILELINIIYVKNGFNGIDDKFQLYLRNLISKSFYIYSAEDKIKISQILLSIKHPADFYFYTDANNKRKPALSFYGKKKYLFIDALPKEEVYDIPILKKAHQELERKFGEVNEKQLDGSNVSWSCIGPPLSSKAYKKMNNADWKNSILVFGDDYQKDRFSGNSKGGKLEHSRSFEEEVSNDADRFYPLIIELFETENISIDYLFSGISGLIKAKYDVLKVKKFYLKLINGNLNQTNTLYSVWNVDYFIGNKAVDLEILNYLANLALNHPNPEKPLNPNDPLHDSLNSVRGAAIHKLIKCSYNPGFKEIIFSTAEQVINDPQLSVRVAVLFELAYLNHLDLDRTFKIFIKLTDTDDLTLLKNSFLAASYLKNEFYQEMKPLFNKIIDNEELHNNGSVLIVHSWLLGYDKKKEYYNRLISKSKTARLKSIHIAEKNLFKDGILDNKCIEILFQFLDEKEDDFASSYSGLILRKFNSSNFNVLFSFMKVYAKSDLFRKDPRYFLQYLLKNTKDYPIECLELVKSMKFNRVPNIQNRGHYDTEPVQLVLSIYSSLNNNFKDNKKQIEQVLVIFDEMLKLEHLRLSSNKAIDSLK</sequence>
<feature type="domain" description="Novel STAND NTPase 3" evidence="1">
    <location>
        <begin position="229"/>
        <end position="386"/>
    </location>
</feature>
<evidence type="ECO:0000313" key="2">
    <source>
        <dbReference type="EMBL" id="XDU96362.1"/>
    </source>
</evidence>
<proteinExistence type="predicted"/>
<accession>A0AB39W6I9</accession>
<evidence type="ECO:0000259" key="1">
    <source>
        <dbReference type="Pfam" id="PF20720"/>
    </source>
</evidence>
<dbReference type="Pfam" id="PF20720">
    <property type="entry name" value="nSTAND3"/>
    <property type="match status" value="1"/>
</dbReference>
<dbReference type="SUPFAM" id="SSF52540">
    <property type="entry name" value="P-loop containing nucleoside triphosphate hydrolases"/>
    <property type="match status" value="1"/>
</dbReference>
<dbReference type="GO" id="GO:0016887">
    <property type="term" value="F:ATP hydrolysis activity"/>
    <property type="evidence" value="ECO:0007669"/>
    <property type="project" value="InterPro"/>
</dbReference>
<organism evidence="2">
    <name type="scientific">Flavobacterium sp. WC2409</name>
    <dbReference type="NCBI Taxonomy" id="3234139"/>
    <lineage>
        <taxon>Bacteria</taxon>
        <taxon>Pseudomonadati</taxon>
        <taxon>Bacteroidota</taxon>
        <taxon>Flavobacteriia</taxon>
        <taxon>Flavobacteriales</taxon>
        <taxon>Flavobacteriaceae</taxon>
        <taxon>Flavobacterium</taxon>
    </lineage>
</organism>
<dbReference type="InterPro" id="IPR049050">
    <property type="entry name" value="nSTAND3"/>
</dbReference>
<dbReference type="Gene3D" id="3.40.50.300">
    <property type="entry name" value="P-loop containing nucleotide triphosphate hydrolases"/>
    <property type="match status" value="1"/>
</dbReference>